<dbReference type="RefSeq" id="XP_009519454.1">
    <property type="nucleotide sequence ID" value="XM_009521159.1"/>
</dbReference>
<dbReference type="InterPro" id="IPR043502">
    <property type="entry name" value="DNA/RNA_pol_sf"/>
</dbReference>
<dbReference type="InterPro" id="IPR052055">
    <property type="entry name" value="Hepadnavirus_pol/RT"/>
</dbReference>
<dbReference type="PANTHER" id="PTHR33050">
    <property type="entry name" value="REVERSE TRANSCRIPTASE DOMAIN-CONTAINING PROTEIN"/>
    <property type="match status" value="1"/>
</dbReference>
<protein>
    <submittedName>
        <fullName evidence="1">Uncharacterized protein</fullName>
    </submittedName>
</protein>
<accession>G4YS29</accession>
<dbReference type="InParanoid" id="G4YS29"/>
<organism evidence="1 2">
    <name type="scientific">Phytophthora sojae (strain P6497)</name>
    <name type="common">Soybean stem and root rot agent</name>
    <name type="synonym">Phytophthora megasperma f. sp. glycines</name>
    <dbReference type="NCBI Taxonomy" id="1094619"/>
    <lineage>
        <taxon>Eukaryota</taxon>
        <taxon>Sar</taxon>
        <taxon>Stramenopiles</taxon>
        <taxon>Oomycota</taxon>
        <taxon>Peronosporomycetes</taxon>
        <taxon>Peronosporales</taxon>
        <taxon>Peronosporaceae</taxon>
        <taxon>Phytophthora</taxon>
    </lineage>
</organism>
<dbReference type="KEGG" id="psoj:PHYSODRAFT_254578"/>
<proteinExistence type="predicted"/>
<dbReference type="STRING" id="1094619.G4YS29"/>
<dbReference type="SUPFAM" id="SSF56672">
    <property type="entry name" value="DNA/RNA polymerases"/>
    <property type="match status" value="1"/>
</dbReference>
<dbReference type="OMA" id="DHTCIEP"/>
<dbReference type="AlphaFoldDB" id="G4YS29"/>
<evidence type="ECO:0000313" key="1">
    <source>
        <dbReference type="EMBL" id="EGZ24166.1"/>
    </source>
</evidence>
<evidence type="ECO:0000313" key="2">
    <source>
        <dbReference type="Proteomes" id="UP000002640"/>
    </source>
</evidence>
<keyword evidence="2" id="KW-1185">Reference proteome</keyword>
<name>G4YS29_PHYSP</name>
<dbReference type="PANTHER" id="PTHR33050:SF7">
    <property type="entry name" value="RIBONUCLEASE H"/>
    <property type="match status" value="1"/>
</dbReference>
<dbReference type="Proteomes" id="UP000002640">
    <property type="component" value="Unassembled WGS sequence"/>
</dbReference>
<dbReference type="EMBL" id="JH159152">
    <property type="protein sequence ID" value="EGZ24166.1"/>
    <property type="molecule type" value="Genomic_DNA"/>
</dbReference>
<gene>
    <name evidence="1" type="ORF">PHYSODRAFT_254578</name>
</gene>
<dbReference type="GeneID" id="20638515"/>
<sequence>MPSTPAQTLEDGLDVNMVAFHFDLAVASALPLPDFVRLLRGQTEADPRPNKDLYELPLPRDPALHEAARRWNEVVRHGVVPEWLPSRPARQPSRPRNHSSIDEHLSQVWAHIRKGQADGRYLVVRASLLDQWHDIFLSPIGVVAKDGTDIRVIDDYSFPEGSSINDFTDRSHLPAIKYNPPADIARRIVELRREYPDIRILLMLGDVAGAFRHVPVSADHAHMFAFVLGEYLVVDLACGFGWCGSPAWYFLPGTLINGLYEESPCATTAVSRPLTGLFWCDDHTCIEPEDGLRCFKANLALRRAMATVLGPKAINTRKFKWSEQGRALGLLWDTRAGTLTIPAEKISKAQQRVQALLDGGTTTKTNLLQLLGSLRHVASCCPPARAFYQRLQTAANTSRRYGRHQLSADAFQDLHWFRYILLRPSRFNGIPISQSG</sequence>
<reference evidence="1 2" key="1">
    <citation type="journal article" date="2006" name="Science">
        <title>Phytophthora genome sequences uncover evolutionary origins and mechanisms of pathogenesis.</title>
        <authorList>
            <person name="Tyler B.M."/>
            <person name="Tripathy S."/>
            <person name="Zhang X."/>
            <person name="Dehal P."/>
            <person name="Jiang R.H."/>
            <person name="Aerts A."/>
            <person name="Arredondo F.D."/>
            <person name="Baxter L."/>
            <person name="Bensasson D."/>
            <person name="Beynon J.L."/>
            <person name="Chapman J."/>
            <person name="Damasceno C.M."/>
            <person name="Dorrance A.E."/>
            <person name="Dou D."/>
            <person name="Dickerman A.W."/>
            <person name="Dubchak I.L."/>
            <person name="Garbelotto M."/>
            <person name="Gijzen M."/>
            <person name="Gordon S.G."/>
            <person name="Govers F."/>
            <person name="Grunwald N.J."/>
            <person name="Huang W."/>
            <person name="Ivors K.L."/>
            <person name="Jones R.W."/>
            <person name="Kamoun S."/>
            <person name="Krampis K."/>
            <person name="Lamour K.H."/>
            <person name="Lee M.K."/>
            <person name="McDonald W.H."/>
            <person name="Medina M."/>
            <person name="Meijer H.J."/>
            <person name="Nordberg E.K."/>
            <person name="Maclean D.J."/>
            <person name="Ospina-Giraldo M.D."/>
            <person name="Morris P.F."/>
            <person name="Phuntumart V."/>
            <person name="Putnam N.H."/>
            <person name="Rash S."/>
            <person name="Rose J.K."/>
            <person name="Sakihama Y."/>
            <person name="Salamov A.A."/>
            <person name="Savidor A."/>
            <person name="Scheuring C.F."/>
            <person name="Smith B.M."/>
            <person name="Sobral B.W."/>
            <person name="Terry A."/>
            <person name="Torto-Alalibo T.A."/>
            <person name="Win J."/>
            <person name="Xu Z."/>
            <person name="Zhang H."/>
            <person name="Grigoriev I.V."/>
            <person name="Rokhsar D.S."/>
            <person name="Boore J.L."/>
        </authorList>
    </citation>
    <scope>NUCLEOTIDE SEQUENCE [LARGE SCALE GENOMIC DNA]</scope>
    <source>
        <strain evidence="1 2">P6497</strain>
    </source>
</reference>